<dbReference type="RefSeq" id="WP_165700594.1">
    <property type="nucleotide sequence ID" value="NZ_CP036265.1"/>
</dbReference>
<dbReference type="Proteomes" id="UP000318741">
    <property type="component" value="Chromosome"/>
</dbReference>
<gene>
    <name evidence="3" type="ORF">CA12_13220</name>
</gene>
<accession>A0A517P775</accession>
<dbReference type="EMBL" id="CP036265">
    <property type="protein sequence ID" value="QDT15239.1"/>
    <property type="molecule type" value="Genomic_DNA"/>
</dbReference>
<dbReference type="InterPro" id="IPR036709">
    <property type="entry name" value="Autotransporte_beta_dom_sf"/>
</dbReference>
<evidence type="ECO:0000313" key="3">
    <source>
        <dbReference type="EMBL" id="QDT15239.1"/>
    </source>
</evidence>
<dbReference type="SUPFAM" id="SSF55486">
    <property type="entry name" value="Metalloproteases ('zincins'), catalytic domain"/>
    <property type="match status" value="1"/>
</dbReference>
<organism evidence="3 4">
    <name type="scientific">Alienimonas californiensis</name>
    <dbReference type="NCBI Taxonomy" id="2527989"/>
    <lineage>
        <taxon>Bacteria</taxon>
        <taxon>Pseudomonadati</taxon>
        <taxon>Planctomycetota</taxon>
        <taxon>Planctomycetia</taxon>
        <taxon>Planctomycetales</taxon>
        <taxon>Planctomycetaceae</taxon>
        <taxon>Alienimonas</taxon>
    </lineage>
</organism>
<dbReference type="Pfam" id="PF03797">
    <property type="entry name" value="Autotransporter"/>
    <property type="match status" value="1"/>
</dbReference>
<reference evidence="3 4" key="1">
    <citation type="submission" date="2019-02" db="EMBL/GenBank/DDBJ databases">
        <title>Deep-cultivation of Planctomycetes and their phenomic and genomic characterization uncovers novel biology.</title>
        <authorList>
            <person name="Wiegand S."/>
            <person name="Jogler M."/>
            <person name="Boedeker C."/>
            <person name="Pinto D."/>
            <person name="Vollmers J."/>
            <person name="Rivas-Marin E."/>
            <person name="Kohn T."/>
            <person name="Peeters S.H."/>
            <person name="Heuer A."/>
            <person name="Rast P."/>
            <person name="Oberbeckmann S."/>
            <person name="Bunk B."/>
            <person name="Jeske O."/>
            <person name="Meyerdierks A."/>
            <person name="Storesund J.E."/>
            <person name="Kallscheuer N."/>
            <person name="Luecker S."/>
            <person name="Lage O.M."/>
            <person name="Pohl T."/>
            <person name="Merkel B.J."/>
            <person name="Hornburger P."/>
            <person name="Mueller R.-W."/>
            <person name="Bruemmer F."/>
            <person name="Labrenz M."/>
            <person name="Spormann A.M."/>
            <person name="Op den Camp H."/>
            <person name="Overmann J."/>
            <person name="Amann R."/>
            <person name="Jetten M.S.M."/>
            <person name="Mascher T."/>
            <person name="Medema M.H."/>
            <person name="Devos D.P."/>
            <person name="Kaster A.-K."/>
            <person name="Ovreas L."/>
            <person name="Rohde M."/>
            <person name="Galperin M.Y."/>
            <person name="Jogler C."/>
        </authorList>
    </citation>
    <scope>NUCLEOTIDE SEQUENCE [LARGE SCALE GENOMIC DNA]</scope>
    <source>
        <strain evidence="3 4">CA12</strain>
    </source>
</reference>
<feature type="compositionally biased region" description="Pro residues" evidence="1">
    <location>
        <begin position="1"/>
        <end position="10"/>
    </location>
</feature>
<dbReference type="SMART" id="SM00869">
    <property type="entry name" value="Autotransporter"/>
    <property type="match status" value="1"/>
</dbReference>
<dbReference type="Gene3D" id="3.40.390.10">
    <property type="entry name" value="Collagenase (Catalytic Domain)"/>
    <property type="match status" value="1"/>
</dbReference>
<evidence type="ECO:0000313" key="4">
    <source>
        <dbReference type="Proteomes" id="UP000318741"/>
    </source>
</evidence>
<keyword evidence="4" id="KW-1185">Reference proteome</keyword>
<dbReference type="PROSITE" id="PS51208">
    <property type="entry name" value="AUTOTRANSPORTER"/>
    <property type="match status" value="1"/>
</dbReference>
<name>A0A517P775_9PLAN</name>
<dbReference type="InterPro" id="IPR024079">
    <property type="entry name" value="MetalloPept_cat_dom_sf"/>
</dbReference>
<evidence type="ECO:0000256" key="1">
    <source>
        <dbReference type="SAM" id="MobiDB-lite"/>
    </source>
</evidence>
<dbReference type="GO" id="GO:0008237">
    <property type="term" value="F:metallopeptidase activity"/>
    <property type="evidence" value="ECO:0007669"/>
    <property type="project" value="InterPro"/>
</dbReference>
<proteinExistence type="predicted"/>
<dbReference type="InterPro" id="IPR005546">
    <property type="entry name" value="Autotransporte_beta"/>
</dbReference>
<dbReference type="KEGG" id="acaf:CA12_13220"/>
<dbReference type="SUPFAM" id="SSF103515">
    <property type="entry name" value="Autotransporter"/>
    <property type="match status" value="1"/>
</dbReference>
<evidence type="ECO:0000259" key="2">
    <source>
        <dbReference type="PROSITE" id="PS51208"/>
    </source>
</evidence>
<protein>
    <submittedName>
        <fullName evidence="3">Autotransporter beta-domain protein</fullName>
    </submittedName>
</protein>
<sequence length="1358" mass="136843">MTSPPPPPTAPAADSARPRPSRAAAERRRSRRRRFAAAFATVALGLFAAADRAAAQDFQDVGRFRIVFWNQVDGDHNFGAESIVQADLGTFSAEERAAVVQSFQYWNGILNTTTDAGAGGTVGAVGEQVVIRVLKDDSQTGYNANAASSLHDVGGGVISTDTAARLVNGQSTTRTDGQDGRIVFEFGASPLNFDRPAQLVPPGNSVVRTSIHEIGHLLGFTGDHDPFSTNTVGGNFNGTEVDAITGAAGVPVDGDGAHTLLDYHNLTRAEPTGVSYRNLAAFGPAELAVLADLGYDAGANATLNLDQQFGGARYFADVAGAVGFNDNVAGGTGTTGTWTSAADYSVGYFLQTDGSVVRLVGSTNQSGFATAGVRIAGPGNQTTGDRVTLDVGSAINASGDSAVGVLVSSGANNWITHRGAINLTGADTIGLQFDFGGPFGTTVVDSGRYGDHLVDRVDLTGTVSADRSIFIADTAAVREINVLTGASLTGDIVSDAFVGALGRPTLTFGRAFDAGTGQANGVTGTAGAGGDAAFVFTFADDVTSSDPGVNGGRAVLDAQVYGGATTLSGIALFGGEYEQYGGTLTASGTLLNYNGTTLHGGELLVSGNGFLEGTEVRNGATLTVSGTARTGDDVTSTDAFYDLEVQAGGTAAVTATGTLVTDDFDTAGTATVADGGTFNAATADVTGAGDWTVNGTAAVTGAATVDAGELTVGATGAFDAASLALSGSGDATTSGDVDVVGATTVDGAGSTLNVAAGAFDADSLALTDNAAASVTGTATLTGAATVTDSTATVNAGGTLAAGSATLNSGLLDVLAGGTADVTGDALLDGGFARVNGDLLAANVLLNQGGAIGGAGTVTGDFFAAGRIAPGNSPGVLTVVGNFTGASVAVYDIELQAAAAPVAGVDYDRLAVNGAASVDGGTVNVLPFGNSNYVFGSRYDFLTAAGGLTVQNRVDVVDPLADVRFAQLIGPNSYALVTARDVPFATFGDTFNTRQVGAALDRVRNDPALAELRDALDTLPADADVRDAINQLSGEIYGTQLTAMNRSNLQFLDVVGSRGGAFPLVCGTCGAGPGRGGLQGWQETFGAGGQVEGDGNAFEAQLGTAGTAVGLSRIYGGESGCLAVDVFYGYESTTVRVPDARSTLTDESHRVGGSLRASAGRVYGRLTGFSGGFDGESRRAFVVDNPLFPLSNQTRGEYDGSLSAGDAEVGALTGSEVAYLMPIAGVRVVRTHRGGFAEDGGISALAVDDAALTELRARVGLRAGRRLALGWNLPATGTFEAFYSRDLSASSVGDFRANLVAAEAARFTARGTDFDADRLVLGPGLTLGDGPVQLTGRYRAGLSETAVLHAGDVGLEVCF</sequence>
<feature type="region of interest" description="Disordered" evidence="1">
    <location>
        <begin position="1"/>
        <end position="28"/>
    </location>
</feature>
<dbReference type="Gene3D" id="2.40.128.130">
    <property type="entry name" value="Autotransporter beta-domain"/>
    <property type="match status" value="1"/>
</dbReference>
<feature type="domain" description="Autotransporter" evidence="2">
    <location>
        <begin position="1072"/>
        <end position="1358"/>
    </location>
</feature>